<name>A0A4Y8CYI8_9HELO</name>
<dbReference type="EMBL" id="PHWZ01000215">
    <property type="protein sequence ID" value="TEY57535.1"/>
    <property type="molecule type" value="Genomic_DNA"/>
</dbReference>
<proteinExistence type="predicted"/>
<organism evidence="1 2">
    <name type="scientific">Botryotinia calthae</name>
    <dbReference type="NCBI Taxonomy" id="38488"/>
    <lineage>
        <taxon>Eukaryota</taxon>
        <taxon>Fungi</taxon>
        <taxon>Dikarya</taxon>
        <taxon>Ascomycota</taxon>
        <taxon>Pezizomycotina</taxon>
        <taxon>Leotiomycetes</taxon>
        <taxon>Helotiales</taxon>
        <taxon>Sclerotiniaceae</taxon>
        <taxon>Botryotinia</taxon>
    </lineage>
</organism>
<keyword evidence="2" id="KW-1185">Reference proteome</keyword>
<accession>A0A4Y8CYI8</accession>
<gene>
    <name evidence="1" type="ORF">BOTCAL_0215g00170</name>
</gene>
<dbReference type="AlphaFoldDB" id="A0A4Y8CYI8"/>
<comment type="caution">
    <text evidence="1">The sequence shown here is derived from an EMBL/GenBank/DDBJ whole genome shotgun (WGS) entry which is preliminary data.</text>
</comment>
<reference evidence="1 2" key="1">
    <citation type="submission" date="2017-11" db="EMBL/GenBank/DDBJ databases">
        <title>Comparative genomics of Botrytis spp.</title>
        <authorList>
            <person name="Valero-Jimenez C.A."/>
            <person name="Tapia P."/>
            <person name="Veloso J."/>
            <person name="Silva-Moreno E."/>
            <person name="Staats M."/>
            <person name="Valdes J.H."/>
            <person name="Van Kan J.A.L."/>
        </authorList>
    </citation>
    <scope>NUCLEOTIDE SEQUENCE [LARGE SCALE GENOMIC DNA]</scope>
    <source>
        <strain evidence="1 2">MUCL2830</strain>
    </source>
</reference>
<dbReference type="Proteomes" id="UP000297299">
    <property type="component" value="Unassembled WGS sequence"/>
</dbReference>
<protein>
    <submittedName>
        <fullName evidence="1">Uncharacterized protein</fullName>
    </submittedName>
</protein>
<evidence type="ECO:0000313" key="1">
    <source>
        <dbReference type="EMBL" id="TEY57535.1"/>
    </source>
</evidence>
<evidence type="ECO:0000313" key="2">
    <source>
        <dbReference type="Proteomes" id="UP000297299"/>
    </source>
</evidence>
<sequence>MYTHRPHSPSQVSSGVEMFIVDNAATVLYFSTVSESVFGSTLTTAKDNPLERIDPMTRFPSVGP</sequence>